<comment type="caution">
    <text evidence="1">The sequence shown here is derived from an EMBL/GenBank/DDBJ whole genome shotgun (WGS) entry which is preliminary data.</text>
</comment>
<keyword evidence="2" id="KW-1185">Reference proteome</keyword>
<name>A0AAD3XV97_NEPGR</name>
<gene>
    <name evidence="1" type="ORF">Nepgr_020678</name>
</gene>
<accession>A0AAD3XV97</accession>
<proteinExistence type="predicted"/>
<evidence type="ECO:0000313" key="2">
    <source>
        <dbReference type="Proteomes" id="UP001279734"/>
    </source>
</evidence>
<dbReference type="EMBL" id="BSYO01000019">
    <property type="protein sequence ID" value="GMH18837.1"/>
    <property type="molecule type" value="Genomic_DNA"/>
</dbReference>
<sequence>MTTSLGSPALSDIPPLSEEGALLSVVREESRESLAILRGRSEEYSSLARRLANRYGAYIQLINNIEGGYDPIAPSRKPVSEIGMANEDESFLVVVPRSYAALGGPV</sequence>
<dbReference type="Proteomes" id="UP001279734">
    <property type="component" value="Unassembled WGS sequence"/>
</dbReference>
<dbReference type="AlphaFoldDB" id="A0AAD3XV97"/>
<evidence type="ECO:0000313" key="1">
    <source>
        <dbReference type="EMBL" id="GMH18837.1"/>
    </source>
</evidence>
<reference evidence="1" key="1">
    <citation type="submission" date="2023-05" db="EMBL/GenBank/DDBJ databases">
        <title>Nepenthes gracilis genome sequencing.</title>
        <authorList>
            <person name="Fukushima K."/>
        </authorList>
    </citation>
    <scope>NUCLEOTIDE SEQUENCE</scope>
    <source>
        <strain evidence="1">SING2019-196</strain>
    </source>
</reference>
<organism evidence="1 2">
    <name type="scientific">Nepenthes gracilis</name>
    <name type="common">Slender pitcher plant</name>
    <dbReference type="NCBI Taxonomy" id="150966"/>
    <lineage>
        <taxon>Eukaryota</taxon>
        <taxon>Viridiplantae</taxon>
        <taxon>Streptophyta</taxon>
        <taxon>Embryophyta</taxon>
        <taxon>Tracheophyta</taxon>
        <taxon>Spermatophyta</taxon>
        <taxon>Magnoliopsida</taxon>
        <taxon>eudicotyledons</taxon>
        <taxon>Gunneridae</taxon>
        <taxon>Pentapetalae</taxon>
        <taxon>Caryophyllales</taxon>
        <taxon>Nepenthaceae</taxon>
        <taxon>Nepenthes</taxon>
    </lineage>
</organism>
<protein>
    <submittedName>
        <fullName evidence="1">Uncharacterized protein</fullName>
    </submittedName>
</protein>